<dbReference type="SUPFAM" id="SSF52540">
    <property type="entry name" value="P-loop containing nucleoside triphosphate hydrolases"/>
    <property type="match status" value="1"/>
</dbReference>
<proteinExistence type="predicted"/>
<dbReference type="InterPro" id="IPR027417">
    <property type="entry name" value="P-loop_NTPase"/>
</dbReference>
<dbReference type="Gene3D" id="3.40.50.300">
    <property type="entry name" value="P-loop containing nucleotide triphosphate hydrolases"/>
    <property type="match status" value="1"/>
</dbReference>
<gene>
    <name evidence="1" type="ORF">WN50_38095</name>
</gene>
<comment type="caution">
    <text evidence="1">The sequence shown here is derived from an EMBL/GenBank/DDBJ whole genome shotgun (WGS) entry which is preliminary data.</text>
</comment>
<dbReference type="OrthoDB" id="9781481at2"/>
<dbReference type="PATRIC" id="fig|1637645.4.peg.5387"/>
<dbReference type="Proteomes" id="UP000033607">
    <property type="component" value="Unassembled WGS sequence"/>
</dbReference>
<reference evidence="1 2" key="1">
    <citation type="submission" date="2015-06" db="EMBL/GenBank/DDBJ databases">
        <title>Draft genome assembly of filamentous brackish cyanobacterium Limnoraphis robusta strain CS-951.</title>
        <authorList>
            <person name="Willis A."/>
            <person name="Parks M."/>
            <person name="Burford M.A."/>
        </authorList>
    </citation>
    <scope>NUCLEOTIDE SEQUENCE [LARGE SCALE GENOMIC DNA]</scope>
    <source>
        <strain evidence="1 2">CS-951</strain>
    </source>
</reference>
<dbReference type="EMBL" id="LATL02000272">
    <property type="protein sequence ID" value="KMW70072.1"/>
    <property type="molecule type" value="Genomic_DNA"/>
</dbReference>
<dbReference type="AlphaFoldDB" id="A0A0J9EVT1"/>
<protein>
    <submittedName>
        <fullName evidence="1">Uncharacterized protein</fullName>
    </submittedName>
</protein>
<name>A0A0J9EVT1_9CYAN</name>
<accession>A0A0J9EVT1</accession>
<organism evidence="1 2">
    <name type="scientific">Limnoraphis robusta CS-951</name>
    <dbReference type="NCBI Taxonomy" id="1637645"/>
    <lineage>
        <taxon>Bacteria</taxon>
        <taxon>Bacillati</taxon>
        <taxon>Cyanobacteriota</taxon>
        <taxon>Cyanophyceae</taxon>
        <taxon>Oscillatoriophycideae</taxon>
        <taxon>Oscillatoriales</taxon>
        <taxon>Sirenicapillariaceae</taxon>
        <taxon>Limnoraphis</taxon>
    </lineage>
</organism>
<evidence type="ECO:0000313" key="2">
    <source>
        <dbReference type="Proteomes" id="UP000033607"/>
    </source>
</evidence>
<dbReference type="InterPro" id="IPR052934">
    <property type="entry name" value="Methyl-DNA_Rec/Restrict_Enz"/>
</dbReference>
<sequence length="377" mass="44613">MLKKFQNDLKKYQPIQKVLFGSPGTGKSFKVREIAKSNLRIKEQFDSKFLENTVQVVFHPEYTYFDFMGKLIPQTAENNQVIYKFFPGHFQKALGIAYREILRLTNKNALLIIDELNRGNAAAILGSVFQLLDRSNDHWSAYEIDISEQETLGIFQSMGYDVRMSSEGILIRSESRKCWDHIDYYYDYYRKIFENNLDAKRVLECLKNNKISIPKNLSIICTINTSDESIYYMDSAFKRRWDWEYIDINYEIEGVQPIKIQWETDEKILTLEWSKFLEKLNEFIKNNHKSIMKLEGKQIGFWFLKGDENNIITPDQIKNKLMFYLWDSVFSRDKKPLEELIAKKYSKDIKLSVYSDFISNADLFVFAIVPKDSWTEL</sequence>
<dbReference type="PANTHER" id="PTHR37291">
    <property type="entry name" value="5-METHYLCYTOSINE-SPECIFIC RESTRICTION ENZYME B"/>
    <property type="match status" value="1"/>
</dbReference>
<evidence type="ECO:0000313" key="1">
    <source>
        <dbReference type="EMBL" id="KMW70072.1"/>
    </source>
</evidence>
<dbReference type="PANTHER" id="PTHR37291:SF1">
    <property type="entry name" value="TYPE IV METHYL-DIRECTED RESTRICTION ENZYME ECOKMCRB SUBUNIT"/>
    <property type="match status" value="1"/>
</dbReference>